<reference evidence="4" key="1">
    <citation type="journal article" date="2019" name="Int. J. Syst. Evol. Microbiol.">
        <title>The Global Catalogue of Microorganisms (GCM) 10K type strain sequencing project: providing services to taxonomists for standard genome sequencing and annotation.</title>
        <authorList>
            <consortium name="The Broad Institute Genomics Platform"/>
            <consortium name="The Broad Institute Genome Sequencing Center for Infectious Disease"/>
            <person name="Wu L."/>
            <person name="Ma J."/>
        </authorList>
    </citation>
    <scope>NUCLEOTIDE SEQUENCE [LARGE SCALE GENOMIC DNA]</scope>
    <source>
        <strain evidence="4">JCM 14326</strain>
    </source>
</reference>
<feature type="signal peptide" evidence="2">
    <location>
        <begin position="1"/>
        <end position="33"/>
    </location>
</feature>
<evidence type="ECO:0000256" key="2">
    <source>
        <dbReference type="SAM" id="SignalP"/>
    </source>
</evidence>
<feature type="compositionally biased region" description="Polar residues" evidence="1">
    <location>
        <begin position="46"/>
        <end position="67"/>
    </location>
</feature>
<accession>A0ABP4ZTR0</accession>
<protein>
    <submittedName>
        <fullName evidence="3">Uncharacterized protein</fullName>
    </submittedName>
</protein>
<sequence length="341" mass="36414">MEYYPRNGRLDRSHRARLVGLVLAAAAAFTLSACEDVSDPGAGPSPEQTASGNAATSSDTEPTTSAAADSPEAGLDPAAAGTFEADETTGHIRFPIDAYQDSYRELVTLDYARAIGVAACARLDGLDVRVVQQDLAVYDTPFMPFGAWARPVAEQWAFSSGPDLQPALEWYVGGSVSAAGVAKKEADQAVLDECWESAEVARFDPMLVTSMGEPAQDWRGEIEQIWLGLEQGKDFRAVEKEYEACLETVGVEPSADVRGGATGMEVSDRSQPQIDLALHVVGCKERTGYVDRLAGLVATRQEAVIARHQEELTAFRAELDGVLAAAEEFIALNEADLVVAG</sequence>
<evidence type="ECO:0000313" key="3">
    <source>
        <dbReference type="EMBL" id="GAA1870131.1"/>
    </source>
</evidence>
<dbReference type="PROSITE" id="PS51257">
    <property type="entry name" value="PROKAR_LIPOPROTEIN"/>
    <property type="match status" value="1"/>
</dbReference>
<keyword evidence="4" id="KW-1185">Reference proteome</keyword>
<gene>
    <name evidence="3" type="ORF">GCM10009751_31440</name>
</gene>
<keyword evidence="2" id="KW-0732">Signal</keyword>
<name>A0ABP4ZTR0_9MICO</name>
<dbReference type="RefSeq" id="WP_344104673.1">
    <property type="nucleotide sequence ID" value="NZ_BAAANL010000006.1"/>
</dbReference>
<organism evidence="3 4">
    <name type="scientific">Myceligenerans crystallogenes</name>
    <dbReference type="NCBI Taxonomy" id="316335"/>
    <lineage>
        <taxon>Bacteria</taxon>
        <taxon>Bacillati</taxon>
        <taxon>Actinomycetota</taxon>
        <taxon>Actinomycetes</taxon>
        <taxon>Micrococcales</taxon>
        <taxon>Promicromonosporaceae</taxon>
        <taxon>Myceligenerans</taxon>
    </lineage>
</organism>
<dbReference type="Proteomes" id="UP001501094">
    <property type="component" value="Unassembled WGS sequence"/>
</dbReference>
<dbReference type="EMBL" id="BAAANL010000006">
    <property type="protein sequence ID" value="GAA1870131.1"/>
    <property type="molecule type" value="Genomic_DNA"/>
</dbReference>
<evidence type="ECO:0000313" key="4">
    <source>
        <dbReference type="Proteomes" id="UP001501094"/>
    </source>
</evidence>
<evidence type="ECO:0000256" key="1">
    <source>
        <dbReference type="SAM" id="MobiDB-lite"/>
    </source>
</evidence>
<feature type="chain" id="PRO_5047476131" evidence="2">
    <location>
        <begin position="34"/>
        <end position="341"/>
    </location>
</feature>
<comment type="caution">
    <text evidence="3">The sequence shown here is derived from an EMBL/GenBank/DDBJ whole genome shotgun (WGS) entry which is preliminary data.</text>
</comment>
<feature type="region of interest" description="Disordered" evidence="1">
    <location>
        <begin position="36"/>
        <end position="78"/>
    </location>
</feature>
<proteinExistence type="predicted"/>